<name>A0A0F5JYP5_9BURK</name>
<keyword evidence="1" id="KW-0732">Signal</keyword>
<dbReference type="AlphaFoldDB" id="A0A0F5JYP5"/>
<dbReference type="EMBL" id="LAQU01000020">
    <property type="protein sequence ID" value="KKB62427.1"/>
    <property type="molecule type" value="Genomic_DNA"/>
</dbReference>
<dbReference type="Proteomes" id="UP000033618">
    <property type="component" value="Unassembled WGS sequence"/>
</dbReference>
<dbReference type="STRING" id="28092.WM40_17490"/>
<dbReference type="Gene3D" id="3.30.1450.10">
    <property type="match status" value="1"/>
</dbReference>
<proteinExistence type="predicted"/>
<evidence type="ECO:0000313" key="3">
    <source>
        <dbReference type="Proteomes" id="UP000033618"/>
    </source>
</evidence>
<organism evidence="2 3">
    <name type="scientific">Robbsia andropogonis</name>
    <dbReference type="NCBI Taxonomy" id="28092"/>
    <lineage>
        <taxon>Bacteria</taxon>
        <taxon>Pseudomonadati</taxon>
        <taxon>Pseudomonadota</taxon>
        <taxon>Betaproteobacteria</taxon>
        <taxon>Burkholderiales</taxon>
        <taxon>Burkholderiaceae</taxon>
        <taxon>Robbsia</taxon>
    </lineage>
</organism>
<comment type="caution">
    <text evidence="2">The sequence shown here is derived from an EMBL/GenBank/DDBJ whole genome shotgun (WGS) entry which is preliminary data.</text>
</comment>
<evidence type="ECO:0008006" key="4">
    <source>
        <dbReference type="Google" id="ProtNLM"/>
    </source>
</evidence>
<sequence length="116" mass="12192">MGITAILLATCLTLSGCSGFEIFKYDSVPVVRAVLTAGATRASVVAAGGQPNSEVKVPQNGGVCLNYTLLTDKGATTPFFVVLTRDNRVANYGYVSCATALKDNYAMPSEGMKQVY</sequence>
<gene>
    <name evidence="2" type="ORF">WM40_17490</name>
</gene>
<evidence type="ECO:0000256" key="1">
    <source>
        <dbReference type="ARBA" id="ARBA00022729"/>
    </source>
</evidence>
<dbReference type="PATRIC" id="fig|28092.6.peg.4113"/>
<evidence type="ECO:0000313" key="2">
    <source>
        <dbReference type="EMBL" id="KKB62427.1"/>
    </source>
</evidence>
<reference evidence="2 3" key="1">
    <citation type="submission" date="2015-03" db="EMBL/GenBank/DDBJ databases">
        <title>Draft Genome Sequence of Burkholderia andropogonis type strain ICMP2807, isolated from Sorghum bicolor.</title>
        <authorList>
            <person name="Lopes-Santos L."/>
            <person name="Castro D.B."/>
            <person name="Ottoboni L.M."/>
            <person name="Park D."/>
            <person name="Weirc B.S."/>
            <person name="Destefano S.A."/>
        </authorList>
    </citation>
    <scope>NUCLEOTIDE SEQUENCE [LARGE SCALE GENOMIC DNA]</scope>
    <source>
        <strain evidence="2 3">ICMP2807</strain>
    </source>
</reference>
<dbReference type="InterPro" id="IPR037873">
    <property type="entry name" value="BamE-like"/>
</dbReference>
<keyword evidence="3" id="KW-1185">Reference proteome</keyword>
<accession>A0A0F5JYP5</accession>
<protein>
    <recommendedName>
        <fullName evidence="4">Lipoprotein</fullName>
    </recommendedName>
</protein>